<protein>
    <submittedName>
        <fullName evidence="1">FumF</fullName>
    </submittedName>
</protein>
<sequence>MDVEAVLDDGCQLDLEGVVVHRLATGDVQLQRGGIGSGEVAHGNRAQPQRADDFLQVWRDAGVVVPRLLHRDDVLLRLLAQRAVVLVSDGFEQRADARGVVVQPEVGGGEHGHGLATALVEVGEDADQVARFLRVGGDEYLFFEQAQQVRRVRPRFGELPALAFLLGGWHVEQAEGFGDVLRDQRFDGAAGDLQAVVEQTVQQHPAAIQLDALGAAARLEVDGDRVDAMHLLVGVAAAVAHRDHQHQQVGTLLGDLREKLDEVERPVPPRILLGVGEALVPSLELVEQQHRRLVLQQLDDELVGRDFGLGFALPLPLAPDERTVRMVLEQHAPQKFVALAMQAFADDVHPVSQGDLADAGVGQRGCPGIEPRACRDWVGDCVVQRCHQVRLAEAAFADHDHGASLAGADGLDAFQQVVRGVGDLQKLLGCDLGRACVLVVGQLDGCALEAFAPEFAL</sequence>
<reference evidence="1" key="1">
    <citation type="journal article" date="2010" name="Microb. Cell Fact.">
        <title>Identification and characterization of a novel fumarase gene by metagenome expression cloning from marine microorganisms.</title>
        <authorList>
            <person name="Jiang C."/>
            <person name="Wu L.L."/>
            <person name="Zhao G.C."/>
            <person name="Shen P.H."/>
            <person name="Jin K."/>
            <person name="Hao Z.Y."/>
            <person name="Li S.X."/>
            <person name="Ma G.F."/>
            <person name="Luo F.F."/>
            <person name="Hu G.Q."/>
            <person name="Kang W.L."/>
            <person name="Qin X.M."/>
            <person name="Bi Y.L."/>
            <person name="Tang X.L."/>
            <person name="Wu B."/>
        </authorList>
    </citation>
    <scope>NUCLEOTIDE SEQUENCE</scope>
</reference>
<dbReference type="EMBL" id="GQ353347">
    <property type="protein sequence ID" value="ACU00156.1"/>
    <property type="molecule type" value="Genomic_DNA"/>
</dbReference>
<name>C7FEQ6_9ZZZZ</name>
<proteinExistence type="predicted"/>
<evidence type="ECO:0000313" key="1">
    <source>
        <dbReference type="EMBL" id="ACU00156.1"/>
    </source>
</evidence>
<feature type="non-terminal residue" evidence="1">
    <location>
        <position position="457"/>
    </location>
</feature>
<dbReference type="AlphaFoldDB" id="C7FEQ6"/>
<organism evidence="1">
    <name type="scientific">uncultured microorganism</name>
    <dbReference type="NCBI Taxonomy" id="358574"/>
    <lineage>
        <taxon>unclassified sequences</taxon>
        <taxon>environmental samples</taxon>
    </lineage>
</organism>
<accession>C7FEQ6</accession>
<gene>
    <name evidence="1" type="primary">fumF</name>
</gene>